<feature type="region of interest" description="Disordered" evidence="1">
    <location>
        <begin position="40"/>
        <end position="59"/>
    </location>
</feature>
<dbReference type="PANTHER" id="PTHR30007">
    <property type="entry name" value="PHP DOMAIN PROTEIN"/>
    <property type="match status" value="1"/>
</dbReference>
<evidence type="ECO:0000256" key="1">
    <source>
        <dbReference type="SAM" id="MobiDB-lite"/>
    </source>
</evidence>
<evidence type="ECO:0000313" key="3">
    <source>
        <dbReference type="EMBL" id="SFC42639.1"/>
    </source>
</evidence>
<protein>
    <submittedName>
        <fullName evidence="3">Transposase, IS4 family</fullName>
    </submittedName>
</protein>
<dbReference type="AlphaFoldDB" id="A0A1I1J208"/>
<reference evidence="4" key="1">
    <citation type="submission" date="2016-10" db="EMBL/GenBank/DDBJ databases">
        <authorList>
            <person name="Varghese N."/>
            <person name="Submissions S."/>
        </authorList>
    </citation>
    <scope>NUCLEOTIDE SEQUENCE [LARGE SCALE GENOMIC DNA]</scope>
    <source>
        <strain evidence="4">DSM 23439</strain>
    </source>
</reference>
<dbReference type="EMBL" id="FOLY01000003">
    <property type="protein sequence ID" value="SFC42639.1"/>
    <property type="molecule type" value="Genomic_DNA"/>
</dbReference>
<feature type="compositionally biased region" description="Basic residues" evidence="1">
    <location>
        <begin position="40"/>
        <end position="49"/>
    </location>
</feature>
<dbReference type="InterPro" id="IPR025668">
    <property type="entry name" value="Tnp_DDE_dom"/>
</dbReference>
<dbReference type="Pfam" id="PF13586">
    <property type="entry name" value="DDE_Tnp_1_2"/>
    <property type="match status" value="1"/>
</dbReference>
<organism evidence="3 4">
    <name type="scientific">Kushneria avicenniae</name>
    <dbReference type="NCBI Taxonomy" id="402385"/>
    <lineage>
        <taxon>Bacteria</taxon>
        <taxon>Pseudomonadati</taxon>
        <taxon>Pseudomonadota</taxon>
        <taxon>Gammaproteobacteria</taxon>
        <taxon>Oceanospirillales</taxon>
        <taxon>Halomonadaceae</taxon>
        <taxon>Kushneria</taxon>
    </lineage>
</organism>
<gene>
    <name evidence="3" type="ORF">SAMN05421848_1309</name>
</gene>
<proteinExistence type="predicted"/>
<name>A0A1I1J208_9GAMM</name>
<dbReference type="PANTHER" id="PTHR30007:SF1">
    <property type="entry name" value="BLR1914 PROTEIN"/>
    <property type="match status" value="1"/>
</dbReference>
<sequence length="112" mass="13633">MPGRSGRPRKRSRYLVADKGYDSDALRRYCTRYGMRPIIPRRRMHRRPRPGLPHQFDRPKYRQRNVVERLFGWLKEKRRLNTRYDKLASSFRAMVTLACIERCMRADFSDRT</sequence>
<accession>A0A1I1J208</accession>
<evidence type="ECO:0000259" key="2">
    <source>
        <dbReference type="Pfam" id="PF13586"/>
    </source>
</evidence>
<dbReference type="STRING" id="402385.SAMN05421848_1309"/>
<feature type="domain" description="Transposase DDE" evidence="2">
    <location>
        <begin position="16"/>
        <end position="98"/>
    </location>
</feature>
<evidence type="ECO:0000313" key="4">
    <source>
        <dbReference type="Proteomes" id="UP000199046"/>
    </source>
</evidence>
<keyword evidence="4" id="KW-1185">Reference proteome</keyword>
<dbReference type="Proteomes" id="UP000199046">
    <property type="component" value="Unassembled WGS sequence"/>
</dbReference>